<evidence type="ECO:0000313" key="4">
    <source>
        <dbReference type="Proteomes" id="UP000015354"/>
    </source>
</evidence>
<dbReference type="EMBL" id="ATMH01008713">
    <property type="protein sequence ID" value="EPY21062.1"/>
    <property type="molecule type" value="Genomic_DNA"/>
</dbReference>
<dbReference type="PANTHER" id="PTHR22768">
    <property type="entry name" value="DNA REPLICATION COMPLEX GINS PROTEIN PSF3"/>
    <property type="match status" value="1"/>
</dbReference>
<dbReference type="InterPro" id="IPR010492">
    <property type="entry name" value="GINS_Psf3"/>
</dbReference>
<dbReference type="EMBL" id="ATMH01002106">
    <property type="protein sequence ID" value="EPY33660.1"/>
    <property type="molecule type" value="Genomic_DNA"/>
</dbReference>
<dbReference type="Gene3D" id="1.20.58.2050">
    <property type="match status" value="1"/>
</dbReference>
<dbReference type="PANTHER" id="PTHR22768:SF0">
    <property type="entry name" value="DNA REPLICATION COMPLEX GINS PROTEIN PSF3"/>
    <property type="match status" value="1"/>
</dbReference>
<evidence type="ECO:0000313" key="1">
    <source>
        <dbReference type="EMBL" id="EPY21062.1"/>
    </source>
</evidence>
<gene>
    <name evidence="3" type="ORF">STCU_02106</name>
    <name evidence="2" type="ORF">STCU_04767</name>
    <name evidence="1" type="ORF">STCU_08713</name>
</gene>
<dbReference type="EMBL" id="ATMH01004767">
    <property type="protein sequence ID" value="EPY29016.1"/>
    <property type="molecule type" value="Genomic_DNA"/>
</dbReference>
<dbReference type="InterPro" id="IPR038437">
    <property type="entry name" value="GINS_Psf3_sf"/>
</dbReference>
<dbReference type="SUPFAM" id="SSF160059">
    <property type="entry name" value="PriA/YqbF domain"/>
    <property type="match status" value="1"/>
</dbReference>
<protein>
    <submittedName>
        <fullName evidence="3">GINS complex subunit 3</fullName>
    </submittedName>
</protein>
<dbReference type="InterPro" id="IPR036224">
    <property type="entry name" value="GINS_bundle-like_dom_sf"/>
</dbReference>
<dbReference type="CDD" id="cd11713">
    <property type="entry name" value="GINS_A_psf3"/>
    <property type="match status" value="1"/>
</dbReference>
<comment type="caution">
    <text evidence="3">The sequence shown here is derived from an EMBL/GenBank/DDBJ whole genome shotgun (WGS) entry which is preliminary data.</text>
</comment>
<organism evidence="3 4">
    <name type="scientific">Strigomonas culicis</name>
    <dbReference type="NCBI Taxonomy" id="28005"/>
    <lineage>
        <taxon>Eukaryota</taxon>
        <taxon>Discoba</taxon>
        <taxon>Euglenozoa</taxon>
        <taxon>Kinetoplastea</taxon>
        <taxon>Metakinetoplastina</taxon>
        <taxon>Trypanosomatida</taxon>
        <taxon>Trypanosomatidae</taxon>
        <taxon>Strigomonadinae</taxon>
        <taxon>Strigomonas</taxon>
    </lineage>
</organism>
<evidence type="ECO:0000313" key="3">
    <source>
        <dbReference type="EMBL" id="EPY33660.1"/>
    </source>
</evidence>
<dbReference type="GO" id="GO:0000811">
    <property type="term" value="C:GINS complex"/>
    <property type="evidence" value="ECO:0007669"/>
    <property type="project" value="TreeGrafter"/>
</dbReference>
<dbReference type="OrthoDB" id="10251744at2759"/>
<dbReference type="AlphaFoldDB" id="S9WCB0"/>
<dbReference type="SUPFAM" id="SSF158573">
    <property type="entry name" value="GINS helical bundle-like"/>
    <property type="match status" value="1"/>
</dbReference>
<reference evidence="3 4" key="1">
    <citation type="journal article" date="2013" name="PLoS ONE">
        <title>Predicting the Proteins of Angomonas deanei, Strigomonas culicis and Their Respective Endosymbionts Reveals New Aspects of the Trypanosomatidae Family.</title>
        <authorList>
            <person name="Motta M.C."/>
            <person name="Martins A.C."/>
            <person name="de Souza S.S."/>
            <person name="Catta-Preta C.M."/>
            <person name="Silva R."/>
            <person name="Klein C.C."/>
            <person name="de Almeida L.G."/>
            <person name="de Lima Cunha O."/>
            <person name="Ciapina L.P."/>
            <person name="Brocchi M."/>
            <person name="Colabardini A.C."/>
            <person name="de Araujo Lima B."/>
            <person name="Machado C.R."/>
            <person name="de Almeida Soares C.M."/>
            <person name="Probst C.M."/>
            <person name="de Menezes C.B."/>
            <person name="Thompson C.E."/>
            <person name="Bartholomeu D.C."/>
            <person name="Gradia D.F."/>
            <person name="Pavoni D.P."/>
            <person name="Grisard E.C."/>
            <person name="Fantinatti-Garboggini F."/>
            <person name="Marchini F.K."/>
            <person name="Rodrigues-Luiz G.F."/>
            <person name="Wagner G."/>
            <person name="Goldman G.H."/>
            <person name="Fietto J.L."/>
            <person name="Elias M.C."/>
            <person name="Goldman M.H."/>
            <person name="Sagot M.F."/>
            <person name="Pereira M."/>
            <person name="Stoco P.H."/>
            <person name="de Mendonca-Neto R.P."/>
            <person name="Teixeira S.M."/>
            <person name="Maciel T.E."/>
            <person name="de Oliveira Mendes T.A."/>
            <person name="Urmenyi T.P."/>
            <person name="de Souza W."/>
            <person name="Schenkman S."/>
            <person name="de Vasconcelos A.T."/>
        </authorList>
    </citation>
    <scope>NUCLEOTIDE SEQUENCE [LARGE SCALE GENOMIC DNA]</scope>
</reference>
<reference evidence="3" key="2">
    <citation type="submission" date="2013-03" db="EMBL/GenBank/DDBJ databases">
        <authorList>
            <person name="Motta M.C.M."/>
            <person name="Martins A.C.A."/>
            <person name="Preta C.M.C.C."/>
            <person name="Silva R."/>
            <person name="de Souza S.S."/>
            <person name="Klein C.C."/>
            <person name="de Almeida L.G.P."/>
            <person name="Cunha O.L."/>
            <person name="Colabardini A.C."/>
            <person name="Lima B.A."/>
            <person name="Machado C.R."/>
            <person name="Soares C.M.A."/>
            <person name="de Menezes C.B.A."/>
            <person name="Bartolomeu D.C."/>
            <person name="Grisard E.C."/>
            <person name="Fantinatti-Garboggini F."/>
            <person name="Rodrigues-Luiz G.F."/>
            <person name="Wagner G."/>
            <person name="Goldman G.H."/>
            <person name="Fietto J.L.R."/>
            <person name="Ciapina L.P."/>
            <person name="Brocchi M."/>
            <person name="Elias M.C."/>
            <person name="Goldman M.H.S."/>
            <person name="Sagot M.-F."/>
            <person name="Pereira M."/>
            <person name="Stoco P.H."/>
            <person name="Teixeira S.M.R."/>
            <person name="de Mendonca-Neto R.P."/>
            <person name="Maciel T.E.F."/>
            <person name="Mendes T.A.O."/>
            <person name="Urmenyi T.P."/>
            <person name="Teixeira M.M.G."/>
            <person name="de Camargo E.F.P."/>
            <person name="de Sousa W."/>
            <person name="Schenkman S."/>
            <person name="de Vasconcelos A.T.R."/>
        </authorList>
    </citation>
    <scope>NUCLEOTIDE SEQUENCE</scope>
</reference>
<evidence type="ECO:0000313" key="2">
    <source>
        <dbReference type="EMBL" id="EPY29016.1"/>
    </source>
</evidence>
<proteinExistence type="predicted"/>
<dbReference type="GO" id="GO:1902975">
    <property type="term" value="P:mitotic DNA replication initiation"/>
    <property type="evidence" value="ECO:0007669"/>
    <property type="project" value="TreeGrafter"/>
</dbReference>
<sequence length="188" mass="20719">MIKSYFDLQDLGANEEPVPVVFAVPSFNLGQHIKVQGSGGEGPAGSEVKAGDSAVLPLWAATPLRRGGHVTVRTPTTYSLSTFREFKTDSLAPSLRLKSPFFYEAGLRVCRLVGNTTAAGHMGPEGNRLAGQLHLLYQKRYLRIIHAAAKRGFDLNDIRDKLTDSERSLLDGFLREREQEKGWYASSI</sequence>
<accession>S9WCB0</accession>
<dbReference type="Proteomes" id="UP000015354">
    <property type="component" value="Unassembled WGS sequence"/>
</dbReference>
<name>S9WCB0_9TRYP</name>
<keyword evidence="4" id="KW-1185">Reference proteome</keyword>